<organism evidence="2 3">
    <name type="scientific">Ichthyophthirius multifiliis</name>
    <name type="common">White spot disease agent</name>
    <name type="synonym">Ich</name>
    <dbReference type="NCBI Taxonomy" id="5932"/>
    <lineage>
        <taxon>Eukaryota</taxon>
        <taxon>Sar</taxon>
        <taxon>Alveolata</taxon>
        <taxon>Ciliophora</taxon>
        <taxon>Intramacronucleata</taxon>
        <taxon>Oligohymenophorea</taxon>
        <taxon>Hymenostomatida</taxon>
        <taxon>Ophryoglenina</taxon>
        <taxon>Ichthyophthirius</taxon>
    </lineage>
</organism>
<dbReference type="InterPro" id="IPR036390">
    <property type="entry name" value="WH_DNA-bd_sf"/>
</dbReference>
<keyword evidence="3" id="KW-1185">Reference proteome</keyword>
<dbReference type="OrthoDB" id="341730at2759"/>
<sequence length="355" mass="42982">QDFEDTIINKDFLKNKIEIEQNSNTFNNIKQIQMDEETMKLEQVNLKQPLKKEELSKLLTEKDKAKLNLQKITQYQNQIQTLKISQISQKPKFNEETQKIIDQIKNKFQKNNNQTPTEAEVNTQKIFNNPVSLKQRYEYLLKEQQEFPLPNSYQELIDTFNKIEQCIDLFKQRNKPLFLQNIKNNMEKVMRTNLTIQQIQQIIYLYPQAYKLNWSKNEFLRINQDLYFDMNQEEKGKSIQERVQHFKNVILEKVKQLHDEFLKNNGLIELKEDLEQSFQWHKDFKLENLPQIELGSLPVQRRFEEKQGDEDYKRENDIAYQIIKKELLMLKMKKRKNQNQFSQVKIYVPQIIIRD</sequence>
<dbReference type="SUPFAM" id="SSF46785">
    <property type="entry name" value="Winged helix' DNA-binding domain"/>
    <property type="match status" value="1"/>
</dbReference>
<accession>G0QKB0</accession>
<dbReference type="eggNOG" id="KOG4762">
    <property type="taxonomic scope" value="Eukaryota"/>
</dbReference>
<evidence type="ECO:0000313" key="2">
    <source>
        <dbReference type="EMBL" id="EGR34340.1"/>
    </source>
</evidence>
<dbReference type="AlphaFoldDB" id="G0QKB0"/>
<feature type="non-terminal residue" evidence="2">
    <location>
        <position position="1"/>
    </location>
</feature>
<dbReference type="SMART" id="SM01075">
    <property type="entry name" value="CDT1"/>
    <property type="match status" value="1"/>
</dbReference>
<reference evidence="2 3" key="1">
    <citation type="submission" date="2011-07" db="EMBL/GenBank/DDBJ databases">
        <authorList>
            <person name="Coyne R."/>
            <person name="Brami D."/>
            <person name="Johnson J."/>
            <person name="Hostetler J."/>
            <person name="Hannick L."/>
            <person name="Clark T."/>
            <person name="Cassidy-Hanley D."/>
            <person name="Inman J."/>
        </authorList>
    </citation>
    <scope>NUCLEOTIDE SEQUENCE [LARGE SCALE GENOMIC DNA]</scope>
    <source>
        <strain evidence="2 3">G5</strain>
    </source>
</reference>
<name>G0QKB0_ICHMU</name>
<dbReference type="InParanoid" id="G0QKB0"/>
<evidence type="ECO:0000259" key="1">
    <source>
        <dbReference type="SMART" id="SM01075"/>
    </source>
</evidence>
<dbReference type="EMBL" id="GL983146">
    <property type="protein sequence ID" value="EGR34340.1"/>
    <property type="molecule type" value="Genomic_DNA"/>
</dbReference>
<protein>
    <recommendedName>
        <fullName evidence="1">CDT1 Geminin-binding domain-containing protein</fullName>
    </recommendedName>
</protein>
<dbReference type="STRING" id="857967.G0QKB0"/>
<dbReference type="InterPro" id="IPR014939">
    <property type="entry name" value="CDT1_Gemini-bd-like"/>
</dbReference>
<dbReference type="GeneID" id="14910537"/>
<feature type="domain" description="CDT1 Geminin-binding" evidence="1">
    <location>
        <begin position="149"/>
        <end position="299"/>
    </location>
</feature>
<evidence type="ECO:0000313" key="3">
    <source>
        <dbReference type="Proteomes" id="UP000008983"/>
    </source>
</evidence>
<gene>
    <name evidence="2" type="ORF">IMG5_015470</name>
</gene>
<dbReference type="Proteomes" id="UP000008983">
    <property type="component" value="Unassembled WGS sequence"/>
</dbReference>
<dbReference type="RefSeq" id="XP_004039644.1">
    <property type="nucleotide sequence ID" value="XM_004039596.1"/>
</dbReference>
<proteinExistence type="predicted"/>
<dbReference type="Pfam" id="PF08839">
    <property type="entry name" value="CDT1"/>
    <property type="match status" value="1"/>
</dbReference>